<evidence type="ECO:0000259" key="1">
    <source>
        <dbReference type="Pfam" id="PF01433"/>
    </source>
</evidence>
<protein>
    <recommendedName>
        <fullName evidence="1">Peptidase M1 membrane alanine aminopeptidase domain-containing protein</fullName>
    </recommendedName>
</protein>
<organism evidence="2">
    <name type="scientific">bioreactor metagenome</name>
    <dbReference type="NCBI Taxonomy" id="1076179"/>
    <lineage>
        <taxon>unclassified sequences</taxon>
        <taxon>metagenomes</taxon>
        <taxon>ecological metagenomes</taxon>
    </lineage>
</organism>
<feature type="domain" description="Peptidase M1 membrane alanine aminopeptidase" evidence="1">
    <location>
        <begin position="50"/>
        <end position="192"/>
    </location>
</feature>
<proteinExistence type="predicted"/>
<dbReference type="GO" id="GO:0008237">
    <property type="term" value="F:metallopeptidase activity"/>
    <property type="evidence" value="ECO:0007669"/>
    <property type="project" value="InterPro"/>
</dbReference>
<gene>
    <name evidence="2" type="ORF">SDC9_175412</name>
</gene>
<dbReference type="GO" id="GO:0008270">
    <property type="term" value="F:zinc ion binding"/>
    <property type="evidence" value="ECO:0007669"/>
    <property type="project" value="InterPro"/>
</dbReference>
<comment type="caution">
    <text evidence="2">The sequence shown here is derived from an EMBL/GenBank/DDBJ whole genome shotgun (WGS) entry which is preliminary data.</text>
</comment>
<reference evidence="2" key="1">
    <citation type="submission" date="2019-08" db="EMBL/GenBank/DDBJ databases">
        <authorList>
            <person name="Kucharzyk K."/>
            <person name="Murdoch R.W."/>
            <person name="Higgins S."/>
            <person name="Loffler F."/>
        </authorList>
    </citation>
    <scope>NUCLEOTIDE SEQUENCE</scope>
</reference>
<name>A0A645GM30_9ZZZZ</name>
<accession>A0A645GM30</accession>
<dbReference type="InterPro" id="IPR014782">
    <property type="entry name" value="Peptidase_M1_dom"/>
</dbReference>
<dbReference type="AlphaFoldDB" id="A0A645GM30"/>
<dbReference type="EMBL" id="VSSQ01078063">
    <property type="protein sequence ID" value="MPN27978.1"/>
    <property type="molecule type" value="Genomic_DNA"/>
</dbReference>
<dbReference type="SUPFAM" id="SSF55486">
    <property type="entry name" value="Metalloproteases ('zincins'), catalytic domain"/>
    <property type="match status" value="1"/>
</dbReference>
<sequence length="219" mass="25839">MFEDLFGDFQEDKHFAVIEVKESYGSQAGDNYILMEEHGFSGDAKKLTHLYHEVGHAWNVKAKHHIQRTRFFDEAFASYFEALAIKNFYGYKEFIGKMDLYRNLFIESVNEDRINFNTPICNYGKYEIGHNSYTKGPWVLYLLNEILGDEVFYEAIRIFLSEFRDKEVDFEDFKGTIEKVSNIDLSAFFKKWIYGIESSELLCNDVDVKHIINNYKSEK</sequence>
<dbReference type="Gene3D" id="1.10.390.10">
    <property type="entry name" value="Neutral Protease Domain 2"/>
    <property type="match status" value="1"/>
</dbReference>
<evidence type="ECO:0000313" key="2">
    <source>
        <dbReference type="EMBL" id="MPN27978.1"/>
    </source>
</evidence>
<dbReference type="InterPro" id="IPR027268">
    <property type="entry name" value="Peptidase_M4/M1_CTD_sf"/>
</dbReference>
<dbReference type="Pfam" id="PF01433">
    <property type="entry name" value="Peptidase_M1"/>
    <property type="match status" value="1"/>
</dbReference>